<dbReference type="InterPro" id="IPR058982">
    <property type="entry name" value="Beta-barrel_AprE"/>
</dbReference>
<comment type="caution">
    <text evidence="13">The sequence shown here is derived from an EMBL/GenBank/DDBJ whole genome shotgun (WGS) entry which is preliminary data.</text>
</comment>
<dbReference type="eggNOG" id="COG0845">
    <property type="taxonomic scope" value="Bacteria"/>
</dbReference>
<keyword evidence="14" id="KW-1185">Reference proteome</keyword>
<evidence type="ECO:0000313" key="13">
    <source>
        <dbReference type="EMBL" id="EQB03084.1"/>
    </source>
</evidence>
<evidence type="ECO:0000256" key="7">
    <source>
        <dbReference type="ARBA" id="ARBA00022989"/>
    </source>
</evidence>
<dbReference type="Pfam" id="PF25994">
    <property type="entry name" value="HH_AprE"/>
    <property type="match status" value="1"/>
</dbReference>
<dbReference type="EMBL" id="ATIB01000045">
    <property type="protein sequence ID" value="EQB03084.1"/>
    <property type="molecule type" value="Genomic_DNA"/>
</dbReference>
<keyword evidence="4 9" id="KW-1003">Cell membrane</keyword>
<evidence type="ECO:0000256" key="8">
    <source>
        <dbReference type="ARBA" id="ARBA00023136"/>
    </source>
</evidence>
<keyword evidence="8 9" id="KW-0472">Membrane</keyword>
<evidence type="ECO:0000256" key="2">
    <source>
        <dbReference type="ARBA" id="ARBA00009477"/>
    </source>
</evidence>
<dbReference type="Proteomes" id="UP000015524">
    <property type="component" value="Unassembled WGS sequence"/>
</dbReference>
<evidence type="ECO:0000256" key="5">
    <source>
        <dbReference type="ARBA" id="ARBA00022519"/>
    </source>
</evidence>
<evidence type="ECO:0000256" key="3">
    <source>
        <dbReference type="ARBA" id="ARBA00022448"/>
    </source>
</evidence>
<evidence type="ECO:0000259" key="12">
    <source>
        <dbReference type="Pfam" id="PF26002"/>
    </source>
</evidence>
<dbReference type="PANTHER" id="PTHR30386:SF26">
    <property type="entry name" value="TRANSPORT PROTEIN COMB"/>
    <property type="match status" value="1"/>
</dbReference>
<dbReference type="InterPro" id="IPR010129">
    <property type="entry name" value="T1SS_HlyD"/>
</dbReference>
<keyword evidence="6 9" id="KW-0812">Transmembrane</keyword>
<keyword evidence="7 9" id="KW-1133">Transmembrane helix</keyword>
<dbReference type="AlphaFoldDB" id="T0HZZ6"/>
<feature type="coiled-coil region" evidence="10">
    <location>
        <begin position="214"/>
        <end position="256"/>
    </location>
</feature>
<comment type="similarity">
    <text evidence="2 9">Belongs to the membrane fusion protein (MFP) (TC 8.A.1) family.</text>
</comment>
<keyword evidence="3 9" id="KW-0813">Transport</keyword>
<evidence type="ECO:0000256" key="1">
    <source>
        <dbReference type="ARBA" id="ARBA00004377"/>
    </source>
</evidence>
<dbReference type="NCBIfam" id="TIGR01843">
    <property type="entry name" value="type_I_hlyD"/>
    <property type="match status" value="1"/>
</dbReference>
<organism evidence="13 14">
    <name type="scientific">Sphingobium baderi LL03</name>
    <dbReference type="NCBI Taxonomy" id="1114964"/>
    <lineage>
        <taxon>Bacteria</taxon>
        <taxon>Pseudomonadati</taxon>
        <taxon>Pseudomonadota</taxon>
        <taxon>Alphaproteobacteria</taxon>
        <taxon>Sphingomonadales</taxon>
        <taxon>Sphingomonadaceae</taxon>
        <taxon>Sphingobium</taxon>
    </lineage>
</organism>
<comment type="subcellular location">
    <subcellularLocation>
        <location evidence="1 9">Cell inner membrane</location>
        <topology evidence="1 9">Single-pass membrane protein</topology>
    </subcellularLocation>
</comment>
<feature type="domain" description="AprE-like beta-barrel" evidence="12">
    <location>
        <begin position="305"/>
        <end position="397"/>
    </location>
</feature>
<keyword evidence="5 9" id="KW-0997">Cell inner membrane</keyword>
<dbReference type="PATRIC" id="fig|1114964.3.peg.1368"/>
<name>T0HZZ6_9SPHN</name>
<sequence>MMDKQNDGGWRRLLARTGISDRFKITAGNHDASLVFGEEDDVGLSRSKRVVALICVGLAAFLVWAWFADLDEVATGSGRVVPTMREQIIQSLEGGILADLRVRQDDIVQPGQILARLDPTLTESNVDESTAKYRAALASSARLTAEVNGTALTFPKDLKGNLDLISQETRLYQSRRDSVAESVRWLQEALAQTRSELKITESLVPVGAASNVEVLRLRQKVADLELRKSDLQSQYMVAAREELAKANADIETLSATIKGRTDSLSRLTLRSPVRGIVKNIEVSTKGGVIPPGGQLMQIIPLDDQLLIEARMSPRDIAFIHPGQRATVKITAYDYAIYGGLDGKVSSISPDTIQDEVKRDEYYYRVFVRTQTNALINKNGKRFPIVPGMVATVDVHTGSKTVLDYLLKPMNRAREALRER</sequence>
<gene>
    <name evidence="13" type="ORF">L485_07025</name>
</gene>
<dbReference type="GO" id="GO:0005886">
    <property type="term" value="C:plasma membrane"/>
    <property type="evidence" value="ECO:0007669"/>
    <property type="project" value="UniProtKB-SubCell"/>
</dbReference>
<keyword evidence="10" id="KW-0175">Coiled coil</keyword>
<feature type="domain" description="AprE-like long alpha-helical hairpin" evidence="11">
    <location>
        <begin position="123"/>
        <end position="198"/>
    </location>
</feature>
<dbReference type="RefSeq" id="WP_021244340.1">
    <property type="nucleotide sequence ID" value="NZ_KQ130472.1"/>
</dbReference>
<dbReference type="PROSITE" id="PS00543">
    <property type="entry name" value="HLYD_FAMILY"/>
    <property type="match status" value="1"/>
</dbReference>
<protein>
    <recommendedName>
        <fullName evidence="9">Membrane fusion protein (MFP) family protein</fullName>
    </recommendedName>
</protein>
<dbReference type="Pfam" id="PF26002">
    <property type="entry name" value="Beta-barrel_AprE"/>
    <property type="match status" value="1"/>
</dbReference>
<evidence type="ECO:0000259" key="11">
    <source>
        <dbReference type="Pfam" id="PF25994"/>
    </source>
</evidence>
<dbReference type="PRINTS" id="PR01490">
    <property type="entry name" value="RTXTOXIND"/>
</dbReference>
<dbReference type="GO" id="GO:0009306">
    <property type="term" value="P:protein secretion"/>
    <property type="evidence" value="ECO:0007669"/>
    <property type="project" value="InterPro"/>
</dbReference>
<accession>T0HZZ6</accession>
<evidence type="ECO:0000256" key="9">
    <source>
        <dbReference type="RuleBase" id="RU365093"/>
    </source>
</evidence>
<dbReference type="InterPro" id="IPR050739">
    <property type="entry name" value="MFP"/>
</dbReference>
<proteinExistence type="inferred from homology"/>
<evidence type="ECO:0000256" key="4">
    <source>
        <dbReference type="ARBA" id="ARBA00022475"/>
    </source>
</evidence>
<dbReference type="PANTHER" id="PTHR30386">
    <property type="entry name" value="MEMBRANE FUSION SUBUNIT OF EMRAB-TOLC MULTIDRUG EFFLUX PUMP"/>
    <property type="match status" value="1"/>
</dbReference>
<feature type="transmembrane region" description="Helical" evidence="9">
    <location>
        <begin position="50"/>
        <end position="67"/>
    </location>
</feature>
<evidence type="ECO:0000313" key="14">
    <source>
        <dbReference type="Proteomes" id="UP000015524"/>
    </source>
</evidence>
<evidence type="ECO:0000256" key="6">
    <source>
        <dbReference type="ARBA" id="ARBA00022692"/>
    </source>
</evidence>
<reference evidence="13 14" key="1">
    <citation type="journal article" date="2013" name="Genome Announc.">
        <title>Draft Genome Sequence of a Hexachlorocyclohexane-Degrading Bacterium, Sphingobium baderi Strain LL03T.</title>
        <authorList>
            <person name="Kaur J."/>
            <person name="Verma H."/>
            <person name="Tripathi C."/>
            <person name="Khurana J.P."/>
            <person name="Lal R."/>
        </authorList>
    </citation>
    <scope>NUCLEOTIDE SEQUENCE [LARGE SCALE GENOMIC DNA]</scope>
    <source>
        <strain evidence="13 14">LL03</strain>
    </source>
</reference>
<evidence type="ECO:0000256" key="10">
    <source>
        <dbReference type="SAM" id="Coils"/>
    </source>
</evidence>
<dbReference type="Gene3D" id="2.40.30.170">
    <property type="match status" value="1"/>
</dbReference>
<dbReference type="InterPro" id="IPR006144">
    <property type="entry name" value="Secretion_HlyD_CS"/>
</dbReference>
<dbReference type="InterPro" id="IPR058781">
    <property type="entry name" value="HH_AprE-like"/>
</dbReference>